<dbReference type="GO" id="GO:0005615">
    <property type="term" value="C:extracellular space"/>
    <property type="evidence" value="ECO:0007669"/>
    <property type="project" value="InterPro"/>
</dbReference>
<dbReference type="InterPro" id="IPR011626">
    <property type="entry name" value="Alpha-macroglobulin_TED"/>
</dbReference>
<keyword evidence="1" id="KW-0732">Signal</keyword>
<keyword evidence="2" id="KW-0882">Thioester bond</keyword>
<dbReference type="InterPro" id="IPR050473">
    <property type="entry name" value="A2M/Complement_sys"/>
</dbReference>
<evidence type="ECO:0008006" key="6">
    <source>
        <dbReference type="Google" id="ProtNLM"/>
    </source>
</evidence>
<dbReference type="PANTHER" id="PTHR11412:SF136">
    <property type="entry name" value="CD109 ANTIGEN"/>
    <property type="match status" value="1"/>
</dbReference>
<dbReference type="AlphaFoldDB" id="A0A1B6DEQ7"/>
<dbReference type="PANTHER" id="PTHR11412">
    <property type="entry name" value="MACROGLOBULIN / COMPLEMENT"/>
    <property type="match status" value="1"/>
</dbReference>
<name>A0A1B6DEQ7_9HEMI</name>
<evidence type="ECO:0000313" key="5">
    <source>
        <dbReference type="EMBL" id="JAS24184.1"/>
    </source>
</evidence>
<dbReference type="InterPro" id="IPR008930">
    <property type="entry name" value="Terpenoid_cyclase/PrenylTrfase"/>
</dbReference>
<dbReference type="Gene3D" id="1.50.10.20">
    <property type="match status" value="1"/>
</dbReference>
<dbReference type="SUPFAM" id="SSF48239">
    <property type="entry name" value="Terpenoid cyclases/Protein prenyltransferases"/>
    <property type="match status" value="1"/>
</dbReference>
<accession>A0A1B6DEQ7</accession>
<evidence type="ECO:0000259" key="4">
    <source>
        <dbReference type="Pfam" id="PF12248"/>
    </source>
</evidence>
<dbReference type="EMBL" id="GEDC01013114">
    <property type="protein sequence ID" value="JAS24184.1"/>
    <property type="molecule type" value="Transcribed_RNA"/>
</dbReference>
<feature type="non-terminal residue" evidence="5">
    <location>
        <position position="1"/>
    </location>
</feature>
<evidence type="ECO:0000256" key="2">
    <source>
        <dbReference type="ARBA" id="ARBA00022966"/>
    </source>
</evidence>
<sequence length="505" mass="56342">ETCQVGGGGTDHQGNHSLVGSVVQTAIITAYSEGLQKIHTESAYFCANEKMIISPSNSFRYEFTPAPRNREGIIFEVRSGGGVSIALSRQQAVNQLTYHIVLDTWSHISKGKHGYGVHLTRAKTPNILSRDKSKTFWVSWESGSISVGSGFVFHINTVLKWKMDTKSRITFIGFASTWTEKADFRIWNYNDEAGFSQVLHLDVPRTVLPGSESGTLLVNGGLSLESIRQKGPETMGEYSSLGTAIANIAPLIFNTSNSPVTEDFQNQLIERVQNLLAFKLNDSSFGDHSLEPNYWGTLQVLHALTKVQTYIEVDAELLTSIKAWVQRRQNNDGDFNTFPAELKLDNTTHLGSQVQGAVETLATLLDISVENDDDAECILKARFFLERNVYRTLDGCSLAMLSYGLVLTKSEMSVIALEKLRNASTNEEGDFGWPRPPDNSDWLYEEGTAQTTKPLVVTTTKDYKASLYTLMTYTLQQDLKSAEPVARYLFYRSHVLDKHTELVYT</sequence>
<reference evidence="5" key="1">
    <citation type="submission" date="2015-12" db="EMBL/GenBank/DDBJ databases">
        <title>De novo transcriptome assembly of four potential Pierce s Disease insect vectors from Arizona vineyards.</title>
        <authorList>
            <person name="Tassone E.E."/>
        </authorList>
    </citation>
    <scope>NUCLEOTIDE SEQUENCE</scope>
</reference>
<evidence type="ECO:0000259" key="3">
    <source>
        <dbReference type="Pfam" id="PF07678"/>
    </source>
</evidence>
<dbReference type="Pfam" id="PF12248">
    <property type="entry name" value="Methyltransf_FA"/>
    <property type="match status" value="1"/>
</dbReference>
<dbReference type="InterPro" id="IPR022041">
    <property type="entry name" value="Methyltransf_FA"/>
</dbReference>
<feature type="non-terminal residue" evidence="5">
    <location>
        <position position="505"/>
    </location>
</feature>
<gene>
    <name evidence="5" type="ORF">g.2998</name>
</gene>
<proteinExistence type="predicted"/>
<feature type="domain" description="Farnesoic acid O-methyl transferase" evidence="4">
    <location>
        <begin position="58"/>
        <end position="189"/>
    </location>
</feature>
<protein>
    <recommendedName>
        <fullName evidence="6">Alpha-macroglobulin-like TED domain-containing protein</fullName>
    </recommendedName>
</protein>
<organism evidence="5">
    <name type="scientific">Clastoptera arizonana</name>
    <name type="common">Arizona spittle bug</name>
    <dbReference type="NCBI Taxonomy" id="38151"/>
    <lineage>
        <taxon>Eukaryota</taxon>
        <taxon>Metazoa</taxon>
        <taxon>Ecdysozoa</taxon>
        <taxon>Arthropoda</taxon>
        <taxon>Hexapoda</taxon>
        <taxon>Insecta</taxon>
        <taxon>Pterygota</taxon>
        <taxon>Neoptera</taxon>
        <taxon>Paraneoptera</taxon>
        <taxon>Hemiptera</taxon>
        <taxon>Auchenorrhyncha</taxon>
        <taxon>Cercopoidea</taxon>
        <taxon>Clastopteridae</taxon>
        <taxon>Clastoptera</taxon>
    </lineage>
</organism>
<evidence type="ECO:0000256" key="1">
    <source>
        <dbReference type="ARBA" id="ARBA00022729"/>
    </source>
</evidence>
<dbReference type="Pfam" id="PF07678">
    <property type="entry name" value="TED_complement"/>
    <property type="match status" value="1"/>
</dbReference>
<feature type="domain" description="Alpha-macroglobulin-like TED" evidence="3">
    <location>
        <begin position="261"/>
        <end position="489"/>
    </location>
</feature>